<name>A0A1Y0SYD3_9CAUD</name>
<dbReference type="EMBL" id="MF042360">
    <property type="protein sequence ID" value="ARV76666.1"/>
    <property type="molecule type" value="Genomic_DNA"/>
</dbReference>
<sequence>MTCCGKRLPPDNTLDFTWLGCPCDTWAHLKDQFIFLADERAGVIPCKPDQFKVQWTGIDAMTYMIAVTDNLTGELCEYSVSKEYSHESPMDAFARDYRQKELRYNRGIRRAVDDTLEAFEDLHPDIRYKLSEDHKGFKIHRPIQRELGVVVWKIDYGVRSHIMPISNEEWQQETPDNVIEIPDILPEIAQALVVLLKRMRKIGIKFEDIVTETLGDFRKITINGVAYRNNVSTSTIKIVYQEMDLDKQTLNAYHEYYTDKGPQNGIYNC</sequence>
<proteinExistence type="predicted"/>
<reference evidence="1 2" key="1">
    <citation type="submission" date="2017-05" db="EMBL/GenBank/DDBJ databases">
        <authorList>
            <person name="Song R."/>
            <person name="Chenine A.L."/>
            <person name="Ruprecht R.M."/>
        </authorList>
    </citation>
    <scope>NUCLEOTIDE SEQUENCE [LARGE SCALE GENOMIC DNA]</scope>
</reference>
<keyword evidence="2" id="KW-1185">Reference proteome</keyword>
<organism evidence="1 2">
    <name type="scientific">Pseudomonas phage Phabio</name>
    <dbReference type="NCBI Taxonomy" id="2006668"/>
    <lineage>
        <taxon>Viruses</taxon>
        <taxon>Duplodnaviria</taxon>
        <taxon>Heunggongvirae</taxon>
        <taxon>Uroviricota</taxon>
        <taxon>Caudoviricetes</taxon>
        <taxon>Chimalliviridae</taxon>
        <taxon>Phabiovirus</taxon>
        <taxon>Phabiovirus phabio</taxon>
    </lineage>
</organism>
<accession>A0A1Y0SYD3</accession>
<protein>
    <submittedName>
        <fullName evidence="1">Virion structural protein</fullName>
    </submittedName>
</protein>
<gene>
    <name evidence="1" type="ORF">PHABIO_35</name>
</gene>
<dbReference type="Proteomes" id="UP000225448">
    <property type="component" value="Segment"/>
</dbReference>
<evidence type="ECO:0000313" key="2">
    <source>
        <dbReference type="Proteomes" id="UP000225448"/>
    </source>
</evidence>
<evidence type="ECO:0000313" key="1">
    <source>
        <dbReference type="EMBL" id="ARV76666.1"/>
    </source>
</evidence>